<feature type="non-terminal residue" evidence="1">
    <location>
        <position position="78"/>
    </location>
</feature>
<sequence length="78" mass="8329">EPTAQELVAVDALKVEEPVVFIPEEPEPPVVIAAIEEAIVEEEIAIVEEEIAIVEELVAPVDPKAPFACTLDLTAPEA</sequence>
<dbReference type="AlphaFoldDB" id="A0A813L2J1"/>
<accession>A0A813L2J1</accession>
<dbReference type="EMBL" id="CAJNNW010033380">
    <property type="protein sequence ID" value="CAE8718524.1"/>
    <property type="molecule type" value="Genomic_DNA"/>
</dbReference>
<reference evidence="1" key="1">
    <citation type="submission" date="2021-02" db="EMBL/GenBank/DDBJ databases">
        <authorList>
            <person name="Dougan E. K."/>
            <person name="Rhodes N."/>
            <person name="Thang M."/>
            <person name="Chan C."/>
        </authorList>
    </citation>
    <scope>NUCLEOTIDE SEQUENCE</scope>
</reference>
<dbReference type="Proteomes" id="UP000626109">
    <property type="component" value="Unassembled WGS sequence"/>
</dbReference>
<proteinExistence type="predicted"/>
<feature type="non-terminal residue" evidence="1">
    <location>
        <position position="1"/>
    </location>
</feature>
<protein>
    <submittedName>
        <fullName evidence="1">Uncharacterized protein</fullName>
    </submittedName>
</protein>
<name>A0A813L2J1_POLGL</name>
<gene>
    <name evidence="1" type="ORF">PGLA2088_LOCUS40117</name>
</gene>
<comment type="caution">
    <text evidence="1">The sequence shown here is derived from an EMBL/GenBank/DDBJ whole genome shotgun (WGS) entry which is preliminary data.</text>
</comment>
<evidence type="ECO:0000313" key="1">
    <source>
        <dbReference type="EMBL" id="CAE8718524.1"/>
    </source>
</evidence>
<organism evidence="1 2">
    <name type="scientific">Polarella glacialis</name>
    <name type="common">Dinoflagellate</name>
    <dbReference type="NCBI Taxonomy" id="89957"/>
    <lineage>
        <taxon>Eukaryota</taxon>
        <taxon>Sar</taxon>
        <taxon>Alveolata</taxon>
        <taxon>Dinophyceae</taxon>
        <taxon>Suessiales</taxon>
        <taxon>Suessiaceae</taxon>
        <taxon>Polarella</taxon>
    </lineage>
</organism>
<evidence type="ECO:0000313" key="2">
    <source>
        <dbReference type="Proteomes" id="UP000626109"/>
    </source>
</evidence>